<protein>
    <submittedName>
        <fullName evidence="2">Antibiotic biosynthesis monooxygenase family protein</fullName>
    </submittedName>
</protein>
<sequence>MTQIDPTADLITLINVFTVDPAHQQELVDVLVSATEHHIRHREGFISANIHTSTDGTRVLNYAQWTDVAHFEAMLADPACRPHLAAAAALATYDPHLYTVTSTHHR</sequence>
<evidence type="ECO:0000313" key="2">
    <source>
        <dbReference type="EMBL" id="WSE30116.1"/>
    </source>
</evidence>
<dbReference type="PROSITE" id="PS51725">
    <property type="entry name" value="ABM"/>
    <property type="match status" value="1"/>
</dbReference>
<dbReference type="RefSeq" id="WP_326569072.1">
    <property type="nucleotide sequence ID" value="NZ_CP142149.1"/>
</dbReference>
<dbReference type="InterPro" id="IPR007138">
    <property type="entry name" value="ABM_dom"/>
</dbReference>
<dbReference type="InterPro" id="IPR011008">
    <property type="entry name" value="Dimeric_a/b-barrel"/>
</dbReference>
<keyword evidence="2" id="KW-0560">Oxidoreductase</keyword>
<gene>
    <name evidence="2" type="ORF">VSH64_46245</name>
</gene>
<organism evidence="2 3">
    <name type="scientific">Amycolatopsis rhabdoformis</name>
    <dbReference type="NCBI Taxonomy" id="1448059"/>
    <lineage>
        <taxon>Bacteria</taxon>
        <taxon>Bacillati</taxon>
        <taxon>Actinomycetota</taxon>
        <taxon>Actinomycetes</taxon>
        <taxon>Pseudonocardiales</taxon>
        <taxon>Pseudonocardiaceae</taxon>
        <taxon>Amycolatopsis</taxon>
    </lineage>
</organism>
<evidence type="ECO:0000313" key="3">
    <source>
        <dbReference type="Proteomes" id="UP001330812"/>
    </source>
</evidence>
<dbReference type="GO" id="GO:0004497">
    <property type="term" value="F:monooxygenase activity"/>
    <property type="evidence" value="ECO:0007669"/>
    <property type="project" value="UniProtKB-KW"/>
</dbReference>
<accession>A0ABZ1I8T1</accession>
<dbReference type="SUPFAM" id="SSF54909">
    <property type="entry name" value="Dimeric alpha+beta barrel"/>
    <property type="match status" value="1"/>
</dbReference>
<reference evidence="2 3" key="1">
    <citation type="journal article" date="2015" name="Int. J. Syst. Evol. Microbiol.">
        <title>Amycolatopsis rhabdoformis sp. nov., an actinomycete isolated from a tropical forest soil.</title>
        <authorList>
            <person name="Souza W.R."/>
            <person name="Silva R.E."/>
            <person name="Goodfellow M."/>
            <person name="Busarakam K."/>
            <person name="Figueiro F.S."/>
            <person name="Ferreira D."/>
            <person name="Rodrigues-Filho E."/>
            <person name="Moraes L.A.B."/>
            <person name="Zucchi T.D."/>
        </authorList>
    </citation>
    <scope>NUCLEOTIDE SEQUENCE [LARGE SCALE GENOMIC DNA]</scope>
    <source>
        <strain evidence="2 3">NCIMB 14900</strain>
    </source>
</reference>
<dbReference type="Gene3D" id="3.30.70.100">
    <property type="match status" value="1"/>
</dbReference>
<dbReference type="Pfam" id="PF03992">
    <property type="entry name" value="ABM"/>
    <property type="match status" value="1"/>
</dbReference>
<keyword evidence="2" id="KW-0503">Monooxygenase</keyword>
<dbReference type="Proteomes" id="UP001330812">
    <property type="component" value="Chromosome"/>
</dbReference>
<evidence type="ECO:0000259" key="1">
    <source>
        <dbReference type="PROSITE" id="PS51725"/>
    </source>
</evidence>
<keyword evidence="3" id="KW-1185">Reference proteome</keyword>
<name>A0ABZ1I8T1_9PSEU</name>
<dbReference type="EMBL" id="CP142149">
    <property type="protein sequence ID" value="WSE30116.1"/>
    <property type="molecule type" value="Genomic_DNA"/>
</dbReference>
<feature type="domain" description="ABM" evidence="1">
    <location>
        <begin position="11"/>
        <end position="100"/>
    </location>
</feature>
<proteinExistence type="predicted"/>